<evidence type="ECO:0000313" key="3">
    <source>
        <dbReference type="Proteomes" id="UP001431783"/>
    </source>
</evidence>
<evidence type="ECO:0000313" key="2">
    <source>
        <dbReference type="EMBL" id="KAK9889552.1"/>
    </source>
</evidence>
<organism evidence="2 3">
    <name type="scientific">Henosepilachna vigintioctopunctata</name>
    <dbReference type="NCBI Taxonomy" id="420089"/>
    <lineage>
        <taxon>Eukaryota</taxon>
        <taxon>Metazoa</taxon>
        <taxon>Ecdysozoa</taxon>
        <taxon>Arthropoda</taxon>
        <taxon>Hexapoda</taxon>
        <taxon>Insecta</taxon>
        <taxon>Pterygota</taxon>
        <taxon>Neoptera</taxon>
        <taxon>Endopterygota</taxon>
        <taxon>Coleoptera</taxon>
        <taxon>Polyphaga</taxon>
        <taxon>Cucujiformia</taxon>
        <taxon>Coccinelloidea</taxon>
        <taxon>Coccinellidae</taxon>
        <taxon>Epilachninae</taxon>
        <taxon>Epilachnini</taxon>
        <taxon>Henosepilachna</taxon>
    </lineage>
</organism>
<dbReference type="EMBL" id="JARQZJ010000123">
    <property type="protein sequence ID" value="KAK9889552.1"/>
    <property type="molecule type" value="Genomic_DNA"/>
</dbReference>
<feature type="transmembrane region" description="Helical" evidence="1">
    <location>
        <begin position="6"/>
        <end position="25"/>
    </location>
</feature>
<keyword evidence="1" id="KW-1133">Transmembrane helix</keyword>
<evidence type="ECO:0000256" key="1">
    <source>
        <dbReference type="SAM" id="Phobius"/>
    </source>
</evidence>
<keyword evidence="3" id="KW-1185">Reference proteome</keyword>
<dbReference type="AlphaFoldDB" id="A0AAW1V9Y9"/>
<keyword evidence="1" id="KW-0472">Membrane</keyword>
<sequence>MNRTTFRFVFAIIIDLLRIVLQLLFGNRPLRLSEFAVTLNGSQDDVEVLAKTNIVQVEFMENPLELRLCPEFWMVVYKLVELVKESNFPYELALLIGNKKNNDRTIFPFMRNIRLSHIMRH</sequence>
<reference evidence="2 3" key="1">
    <citation type="submission" date="2023-03" db="EMBL/GenBank/DDBJ databases">
        <title>Genome insight into feeding habits of ladybird beetles.</title>
        <authorList>
            <person name="Li H.-S."/>
            <person name="Huang Y.-H."/>
            <person name="Pang H."/>
        </authorList>
    </citation>
    <scope>NUCLEOTIDE SEQUENCE [LARGE SCALE GENOMIC DNA]</scope>
    <source>
        <strain evidence="2">SYSU_2023b</strain>
        <tissue evidence="2">Whole body</tissue>
    </source>
</reference>
<comment type="caution">
    <text evidence="2">The sequence shown here is derived from an EMBL/GenBank/DDBJ whole genome shotgun (WGS) entry which is preliminary data.</text>
</comment>
<keyword evidence="1" id="KW-0812">Transmembrane</keyword>
<accession>A0AAW1V9Y9</accession>
<name>A0AAW1V9Y9_9CUCU</name>
<proteinExistence type="predicted"/>
<protein>
    <submittedName>
        <fullName evidence="2">Uncharacterized protein</fullName>
    </submittedName>
</protein>
<gene>
    <name evidence="2" type="ORF">WA026_006906</name>
</gene>
<dbReference type="Proteomes" id="UP001431783">
    <property type="component" value="Unassembled WGS sequence"/>
</dbReference>